<dbReference type="AlphaFoldDB" id="R5XE28"/>
<evidence type="ECO:0000313" key="3">
    <source>
        <dbReference type="EMBL" id="CDA10644.1"/>
    </source>
</evidence>
<organism evidence="3 4">
    <name type="scientific">Intestinibacter bartlettii CAG:1329</name>
    <dbReference type="NCBI Taxonomy" id="1263063"/>
    <lineage>
        <taxon>Bacteria</taxon>
        <taxon>Bacillati</taxon>
        <taxon>Bacillota</taxon>
        <taxon>Clostridia</taxon>
        <taxon>Peptostreptococcales</taxon>
        <taxon>Peptostreptococcaceae</taxon>
        <taxon>Intestinibacter</taxon>
    </lineage>
</organism>
<dbReference type="PROSITE" id="PS52050">
    <property type="entry name" value="WYL"/>
    <property type="match status" value="1"/>
</dbReference>
<dbReference type="InterPro" id="IPR026881">
    <property type="entry name" value="WYL_dom"/>
</dbReference>
<dbReference type="EMBL" id="CBBD010000043">
    <property type="protein sequence ID" value="CDA10644.1"/>
    <property type="molecule type" value="Genomic_DNA"/>
</dbReference>
<protein>
    <recommendedName>
        <fullName evidence="2">WYL domain-containing protein</fullName>
    </recommendedName>
</protein>
<comment type="caution">
    <text evidence="3">The sequence shown here is derived from an EMBL/GenBank/DDBJ whole genome shotgun (WGS) entry which is preliminary data.</text>
</comment>
<proteinExistence type="predicted"/>
<feature type="region of interest" description="Disordered" evidence="1">
    <location>
        <begin position="351"/>
        <end position="373"/>
    </location>
</feature>
<gene>
    <name evidence="3" type="ORF">BN488_01683</name>
</gene>
<name>R5XE28_9FIRM</name>
<accession>R5XE28</accession>
<reference evidence="3" key="1">
    <citation type="submission" date="2012-11" db="EMBL/GenBank/DDBJ databases">
        <title>Dependencies among metagenomic species, viruses, plasmids and units of genetic variation.</title>
        <authorList>
            <person name="Nielsen H.B."/>
            <person name="Almeida M."/>
            <person name="Juncker A.S."/>
            <person name="Rasmussen S."/>
            <person name="Li J."/>
            <person name="Sunagawa S."/>
            <person name="Plichta D."/>
            <person name="Gautier L."/>
            <person name="Le Chatelier E."/>
            <person name="Peletier E."/>
            <person name="Bonde I."/>
            <person name="Nielsen T."/>
            <person name="Manichanh C."/>
            <person name="Arumugam M."/>
            <person name="Batto J."/>
            <person name="Santos M.B.Q.D."/>
            <person name="Blom N."/>
            <person name="Borruel N."/>
            <person name="Burgdorf K.S."/>
            <person name="Boumezbeur F."/>
            <person name="Casellas F."/>
            <person name="Dore J."/>
            <person name="Guarner F."/>
            <person name="Hansen T."/>
            <person name="Hildebrand F."/>
            <person name="Kaas R.S."/>
            <person name="Kennedy S."/>
            <person name="Kristiansen K."/>
            <person name="Kultima J.R."/>
            <person name="Leonard P."/>
            <person name="Levenez F."/>
            <person name="Lund O."/>
            <person name="Moumen B."/>
            <person name="Le Paslier D."/>
            <person name="Pons N."/>
            <person name="Pedersen O."/>
            <person name="Prifti E."/>
            <person name="Qin J."/>
            <person name="Raes J."/>
            <person name="Tap J."/>
            <person name="Tims S."/>
            <person name="Ussery D.W."/>
            <person name="Yamada T."/>
            <person name="MetaHit consortium"/>
            <person name="Renault P."/>
            <person name="Sicheritz-Ponten T."/>
            <person name="Bork P."/>
            <person name="Wang J."/>
            <person name="Brunak S."/>
            <person name="Ehrlich S.D."/>
        </authorList>
    </citation>
    <scope>NUCLEOTIDE SEQUENCE [LARGE SCALE GENOMIC DNA]</scope>
</reference>
<evidence type="ECO:0000259" key="2">
    <source>
        <dbReference type="Pfam" id="PF13280"/>
    </source>
</evidence>
<dbReference type="Pfam" id="PF13280">
    <property type="entry name" value="WYL"/>
    <property type="match status" value="1"/>
</dbReference>
<feature type="domain" description="WYL" evidence="2">
    <location>
        <begin position="109"/>
        <end position="184"/>
    </location>
</feature>
<sequence length="427" mass="50444">MRKQLGVDVDRRTIYAYIRDMKALGIDVSDYDKSKDGYYINSNCFEASEVRFLADAVLTSNFVTRRRTEAILEKLRTFNSIYQNKDFLKDVYIEDIPKSTNEDVFVSMARISEAIKFSRKIRFNYCEYNYFRELECKVDENGNLREFVKSPVHMVLRDKNYYLVCADEDSEVFQYFRIDMMLNVFVIEDERIIDLSELGDCRSAYCKNTSDFSQFTSRSVSIDNNVNIFPRRANIVMVEFKKNLMESLLDEFGDYIYIMEKDNYRNNNLGEDLMNNYNSLRCVIKRGHLEAQILEKIFGKLDYEKYVLSGKYIENSLIREKLRGFSNALNMIICDDYDKKVDMFSEIDKDEDKNKNKDKEKNGDEDKNKNKDKNENEKSYIGIFVEKECGYLSKNIMQFGADMKVVWPDNVKNEVVNRLKGMLSLYE</sequence>
<evidence type="ECO:0000313" key="4">
    <source>
        <dbReference type="Proteomes" id="UP000017980"/>
    </source>
</evidence>
<evidence type="ECO:0000256" key="1">
    <source>
        <dbReference type="SAM" id="MobiDB-lite"/>
    </source>
</evidence>
<dbReference type="Proteomes" id="UP000017980">
    <property type="component" value="Unassembled WGS sequence"/>
</dbReference>